<gene>
    <name evidence="1" type="ORF">LS81_010410</name>
</gene>
<comment type="caution">
    <text evidence="1">The sequence shown here is derived from an EMBL/GenBank/DDBJ whole genome shotgun (WGS) entry which is preliminary data.</text>
</comment>
<dbReference type="Proteomes" id="UP000029878">
    <property type="component" value="Unassembled WGS sequence"/>
</dbReference>
<dbReference type="InterPro" id="IPR032675">
    <property type="entry name" value="LRR_dom_sf"/>
</dbReference>
<accession>A0A4U8S238</accession>
<name>A0A4U8S238_9HELI</name>
<dbReference type="InterPro" id="IPR053139">
    <property type="entry name" value="Surface_bspA-like"/>
</dbReference>
<evidence type="ECO:0000313" key="2">
    <source>
        <dbReference type="Proteomes" id="UP000029878"/>
    </source>
</evidence>
<dbReference type="Gene3D" id="3.80.10.10">
    <property type="entry name" value="Ribonuclease Inhibitor"/>
    <property type="match status" value="1"/>
</dbReference>
<sequence length="401" mass="45769">NHEYFGYENNVLYNKKKRKSVIAITNASEGITFPEYITAIPEDIFKNPNLSKVAFENKNYRISERECYSKGVNESISAHLKGYMFNKAKKEKVAEIMSVSFESILQEIAKNYGVECNIETKKCDQEKIVCILQFQQRTKFLATIKIKNPTFKEEFESFVKLIVDKESTFESLQNFTKKNKNIRHSRAFALNHCIPYVKFSKLEKAFLSSNLKDLRVQIPQDVESIPEEALGNIKPLVYVKISEGVVRIEKSAFEFCNRLREVELPSTLAYIGNSAFSCCYDLEQINIPNSVTHIGEEAFYCCNSLKNVVLPNSVTHIGKAAFEFCRSLKSVVLPNKLKEIEEGVFKYAGLESITIPASVETLKKASKSFYECPLKVIYGTKDSVAKQVAEELNTQYIEIQE</sequence>
<protein>
    <submittedName>
        <fullName evidence="1">Leucine-rich repeat domain-containing protein</fullName>
    </submittedName>
</protein>
<dbReference type="PANTHER" id="PTHR45661">
    <property type="entry name" value="SURFACE ANTIGEN"/>
    <property type="match status" value="1"/>
</dbReference>
<dbReference type="RefSeq" id="WP_138069933.1">
    <property type="nucleotide sequence ID" value="NZ_JRPL02000055.1"/>
</dbReference>
<reference evidence="1 2" key="1">
    <citation type="journal article" date="2014" name="Genome Announc.">
        <title>Draft genome sequences of eight enterohepatic helicobacter species isolated from both laboratory and wild rodents.</title>
        <authorList>
            <person name="Sheh A."/>
            <person name="Shen Z."/>
            <person name="Fox J.G."/>
        </authorList>
    </citation>
    <scope>NUCLEOTIDE SEQUENCE [LARGE SCALE GENOMIC DNA]</scope>
    <source>
        <strain evidence="1 2">ATCC 700114</strain>
    </source>
</reference>
<dbReference type="Pfam" id="PF13306">
    <property type="entry name" value="LRR_5"/>
    <property type="match status" value="2"/>
</dbReference>
<organism evidence="1 2">
    <name type="scientific">Helicobacter trogontum</name>
    <dbReference type="NCBI Taxonomy" id="50960"/>
    <lineage>
        <taxon>Bacteria</taxon>
        <taxon>Pseudomonadati</taxon>
        <taxon>Campylobacterota</taxon>
        <taxon>Epsilonproteobacteria</taxon>
        <taxon>Campylobacterales</taxon>
        <taxon>Helicobacteraceae</taxon>
        <taxon>Helicobacter</taxon>
    </lineage>
</organism>
<evidence type="ECO:0000313" key="1">
    <source>
        <dbReference type="EMBL" id="TLD79701.1"/>
    </source>
</evidence>
<dbReference type="PANTHER" id="PTHR45661:SF3">
    <property type="entry name" value="IG-LIKE DOMAIN-CONTAINING PROTEIN"/>
    <property type="match status" value="1"/>
</dbReference>
<dbReference type="OrthoDB" id="1817428at2"/>
<dbReference type="InterPro" id="IPR026906">
    <property type="entry name" value="LRR_5"/>
</dbReference>
<proteinExistence type="predicted"/>
<dbReference type="AlphaFoldDB" id="A0A4U8S238"/>
<feature type="non-terminal residue" evidence="1">
    <location>
        <position position="1"/>
    </location>
</feature>
<dbReference type="EMBL" id="JRPL02000055">
    <property type="protein sequence ID" value="TLD79701.1"/>
    <property type="molecule type" value="Genomic_DNA"/>
</dbReference>
<dbReference type="SUPFAM" id="SSF52058">
    <property type="entry name" value="L domain-like"/>
    <property type="match status" value="1"/>
</dbReference>